<feature type="non-terminal residue" evidence="1">
    <location>
        <position position="1"/>
    </location>
</feature>
<accession>A0ACA9NFX6</accession>
<proteinExistence type="predicted"/>
<protein>
    <submittedName>
        <fullName evidence="1">2327_t:CDS:1</fullName>
    </submittedName>
</protein>
<feature type="non-terminal residue" evidence="1">
    <location>
        <position position="473"/>
    </location>
</feature>
<evidence type="ECO:0000313" key="2">
    <source>
        <dbReference type="Proteomes" id="UP000789860"/>
    </source>
</evidence>
<dbReference type="EMBL" id="CAJVPM010021620">
    <property type="protein sequence ID" value="CAG8641115.1"/>
    <property type="molecule type" value="Genomic_DNA"/>
</dbReference>
<evidence type="ECO:0000313" key="1">
    <source>
        <dbReference type="EMBL" id="CAG8641115.1"/>
    </source>
</evidence>
<gene>
    <name evidence="1" type="ORF">SCALOS_LOCUS8332</name>
</gene>
<name>A0ACA9NFX6_9GLOM</name>
<organism evidence="1 2">
    <name type="scientific">Scutellospora calospora</name>
    <dbReference type="NCBI Taxonomy" id="85575"/>
    <lineage>
        <taxon>Eukaryota</taxon>
        <taxon>Fungi</taxon>
        <taxon>Fungi incertae sedis</taxon>
        <taxon>Mucoromycota</taxon>
        <taxon>Glomeromycotina</taxon>
        <taxon>Glomeromycetes</taxon>
        <taxon>Diversisporales</taxon>
        <taxon>Gigasporaceae</taxon>
        <taxon>Scutellospora</taxon>
    </lineage>
</organism>
<dbReference type="Proteomes" id="UP000789860">
    <property type="component" value="Unassembled WGS sequence"/>
</dbReference>
<keyword evidence="2" id="KW-1185">Reference proteome</keyword>
<comment type="caution">
    <text evidence="1">The sequence shown here is derived from an EMBL/GenBank/DDBJ whole genome shotgun (WGS) entry which is preliminary data.</text>
</comment>
<sequence>LSAKTEDKLMNARDRRVGLMNEVLQGIRMIKFFSWEKNWENRVLESRKIELKQLRNHYIYLAMFDLLWSGSPILVTILSFFFYTKVQGNELTASIAFTSLVIFNELRFALNILPELFMEALQALISLNRIEKFLDEDEIDIPSEVNHSPITSISFENATVSWNKIKENNNDEFTMQDLDLEFPVGELSIICGPTGSGKTLLIMSLLGEANICSGKINSPHYFTCPTNKNINESNWILPNCTAYVAQQAWLQNASIRDNILFGLPYNESRYNQVINECALEKDFQIFEDGDMTEIGEKGITLSGGQKMRVALARAVYSRAEHIYFDDIFSAVDAHTAWNIMNKCLLGPIMKGRTRILVTHHIRLCLASAAYLVVVNNGKIAASGTVSDLRSSGTLASILEEADSRSGILNSVEFAAENTFNSDVSNISEQSTSSSTILTHNNDSSTASDATLVDNGAQMNDSQQIKKVSKPKVL</sequence>
<reference evidence="1" key="1">
    <citation type="submission" date="2021-06" db="EMBL/GenBank/DDBJ databases">
        <authorList>
            <person name="Kallberg Y."/>
            <person name="Tangrot J."/>
            <person name="Rosling A."/>
        </authorList>
    </citation>
    <scope>NUCLEOTIDE SEQUENCE</scope>
    <source>
        <strain evidence="1">AU212A</strain>
    </source>
</reference>